<evidence type="ECO:0008006" key="10">
    <source>
        <dbReference type="Google" id="ProtNLM"/>
    </source>
</evidence>
<feature type="transmembrane region" description="Helical" evidence="6">
    <location>
        <begin position="76"/>
        <end position="97"/>
    </location>
</feature>
<sequence length="619" mass="67405">MERLKRGTRPPWVGLGAAVWLQIASGNAYNFPLYSHSLKSVLGFNQRQLTLLGVANDIGENVGLLPGVVCNKFPPWVVLLVGGFSCFLGYGVLWLALSKTLSVPYWANWLMLGICVLVAGCDHVETVMLFSRIILWFALCIATNSSAWFSTAVLVTNMRNFPLSRGTVAGILKGYGGLSAAVYTEIYIVLLNSSSPNLLLFLALGIPALCLMMMFFVRPCTPASGDDSSEHRHFLFIQVASVVLGVYVLTTTILDDVLSLSAPVAYCFLLVMVVLLMAPLAIPLKMTFYPSNRSKSALHGEMVVSADPSLVQDNSSADTMEPLLEPSSSARNLGSFHESDGISEVDMLLAEGEGAIKKKRRPRRGEDFTFAEAMIKADFWLLFLVYFVGVGSGVTVLNNLAQIGIAQYMHDTKVLLSLFSFCNFVGRLGGGFISEYLVRSKAIPRTIWMTITQVIMVFTYLLFASAINGTLFAGTSLLGICYGFQFSIMVPTASELFGLKNFGLFFNFISLGNPLGAYLFSGLLAGFVYDTEAAKQHSATCLGPTCFRLTFLVLAGVCIIGSMLSIVLTIRIKPVYQTLYAGGSFRLPQSSDRRDERVETLNSALTSTSPEQSQSIVTL</sequence>
<evidence type="ECO:0000259" key="7">
    <source>
        <dbReference type="Pfam" id="PF06813"/>
    </source>
</evidence>
<gene>
    <name evidence="9" type="ORF">Sradi_2028600</name>
</gene>
<evidence type="ECO:0000256" key="3">
    <source>
        <dbReference type="ARBA" id="ARBA00022989"/>
    </source>
</evidence>
<feature type="transmembrane region" description="Helical" evidence="6">
    <location>
        <begin position="379"/>
        <end position="402"/>
    </location>
</feature>
<dbReference type="AlphaFoldDB" id="A0AAW2TI72"/>
<evidence type="ECO:0000256" key="2">
    <source>
        <dbReference type="ARBA" id="ARBA00022692"/>
    </source>
</evidence>
<proteinExistence type="inferred from homology"/>
<dbReference type="InterPro" id="IPR036259">
    <property type="entry name" value="MFS_trans_sf"/>
</dbReference>
<feature type="transmembrane region" description="Helical" evidence="6">
    <location>
        <begin position="103"/>
        <end position="121"/>
    </location>
</feature>
<comment type="similarity">
    <text evidence="5">Belongs to the major facilitator superfamily. Phosphate:H(+) symporter (TC 2.A.1.9) family.</text>
</comment>
<comment type="caution">
    <text evidence="9">The sequence shown here is derived from an EMBL/GenBank/DDBJ whole genome shotgun (WGS) entry which is preliminary data.</text>
</comment>
<dbReference type="Pfam" id="PF06813">
    <property type="entry name" value="Nodulin-like"/>
    <property type="match status" value="2"/>
</dbReference>
<dbReference type="Pfam" id="PF23262">
    <property type="entry name" value="NFD4_C"/>
    <property type="match status" value="1"/>
</dbReference>
<keyword evidence="3 6" id="KW-1133">Transmembrane helix</keyword>
<reference evidence="9" key="1">
    <citation type="submission" date="2020-06" db="EMBL/GenBank/DDBJ databases">
        <authorList>
            <person name="Li T."/>
            <person name="Hu X."/>
            <person name="Zhang T."/>
            <person name="Song X."/>
            <person name="Zhang H."/>
            <person name="Dai N."/>
            <person name="Sheng W."/>
            <person name="Hou X."/>
            <person name="Wei L."/>
        </authorList>
    </citation>
    <scope>NUCLEOTIDE SEQUENCE</scope>
    <source>
        <strain evidence="9">G02</strain>
        <tissue evidence="9">Leaf</tissue>
    </source>
</reference>
<dbReference type="SUPFAM" id="SSF103473">
    <property type="entry name" value="MFS general substrate transporter"/>
    <property type="match status" value="2"/>
</dbReference>
<dbReference type="GO" id="GO:0016020">
    <property type="term" value="C:membrane"/>
    <property type="evidence" value="ECO:0007669"/>
    <property type="project" value="UniProtKB-SubCell"/>
</dbReference>
<dbReference type="CDD" id="cd17354">
    <property type="entry name" value="MFS_Mch1p_like"/>
    <property type="match status" value="1"/>
</dbReference>
<feature type="transmembrane region" description="Helical" evidence="6">
    <location>
        <begin position="133"/>
        <end position="155"/>
    </location>
</feature>
<protein>
    <recommendedName>
        <fullName evidence="10">Nodulin-like domain-containing protein</fullName>
    </recommendedName>
</protein>
<evidence type="ECO:0000313" key="9">
    <source>
        <dbReference type="EMBL" id="KAL0403878.1"/>
    </source>
</evidence>
<dbReference type="InterPro" id="IPR010658">
    <property type="entry name" value="Nodulin-like"/>
</dbReference>
<feature type="transmembrane region" description="Helical" evidence="6">
    <location>
        <begin position="471"/>
        <end position="490"/>
    </location>
</feature>
<feature type="domain" description="Nodulin-like" evidence="7">
    <location>
        <begin position="11"/>
        <end position="129"/>
    </location>
</feature>
<dbReference type="EMBL" id="JACGWJ010000008">
    <property type="protein sequence ID" value="KAL0403878.1"/>
    <property type="molecule type" value="Genomic_DNA"/>
</dbReference>
<reference evidence="9" key="2">
    <citation type="journal article" date="2024" name="Plant">
        <title>Genomic evolution and insights into agronomic trait innovations of Sesamum species.</title>
        <authorList>
            <person name="Miao H."/>
            <person name="Wang L."/>
            <person name="Qu L."/>
            <person name="Liu H."/>
            <person name="Sun Y."/>
            <person name="Le M."/>
            <person name="Wang Q."/>
            <person name="Wei S."/>
            <person name="Zheng Y."/>
            <person name="Lin W."/>
            <person name="Duan Y."/>
            <person name="Cao H."/>
            <person name="Xiong S."/>
            <person name="Wang X."/>
            <person name="Wei L."/>
            <person name="Li C."/>
            <person name="Ma Q."/>
            <person name="Ju M."/>
            <person name="Zhao R."/>
            <person name="Li G."/>
            <person name="Mu C."/>
            <person name="Tian Q."/>
            <person name="Mei H."/>
            <person name="Zhang T."/>
            <person name="Gao T."/>
            <person name="Zhang H."/>
        </authorList>
    </citation>
    <scope>NUCLEOTIDE SEQUENCE</scope>
    <source>
        <strain evidence="9">G02</strain>
    </source>
</reference>
<evidence type="ECO:0000259" key="8">
    <source>
        <dbReference type="Pfam" id="PF23262"/>
    </source>
</evidence>
<feature type="transmembrane region" description="Helical" evidence="6">
    <location>
        <begin position="198"/>
        <end position="221"/>
    </location>
</feature>
<feature type="domain" description="NFD4 C-terminal" evidence="8">
    <location>
        <begin position="376"/>
        <end position="574"/>
    </location>
</feature>
<feature type="transmembrane region" description="Helical" evidence="6">
    <location>
        <begin position="260"/>
        <end position="284"/>
    </location>
</feature>
<organism evidence="9">
    <name type="scientific">Sesamum radiatum</name>
    <name type="common">Black benniseed</name>
    <dbReference type="NCBI Taxonomy" id="300843"/>
    <lineage>
        <taxon>Eukaryota</taxon>
        <taxon>Viridiplantae</taxon>
        <taxon>Streptophyta</taxon>
        <taxon>Embryophyta</taxon>
        <taxon>Tracheophyta</taxon>
        <taxon>Spermatophyta</taxon>
        <taxon>Magnoliopsida</taxon>
        <taxon>eudicotyledons</taxon>
        <taxon>Gunneridae</taxon>
        <taxon>Pentapetalae</taxon>
        <taxon>asterids</taxon>
        <taxon>lamiids</taxon>
        <taxon>Lamiales</taxon>
        <taxon>Pedaliaceae</taxon>
        <taxon>Sesamum</taxon>
    </lineage>
</organism>
<evidence type="ECO:0000256" key="1">
    <source>
        <dbReference type="ARBA" id="ARBA00004141"/>
    </source>
</evidence>
<dbReference type="PANTHER" id="PTHR21576">
    <property type="entry name" value="UNCHARACTERIZED NODULIN-LIKE PROTEIN"/>
    <property type="match status" value="1"/>
</dbReference>
<comment type="subcellular location">
    <subcellularLocation>
        <location evidence="1">Membrane</location>
        <topology evidence="1">Multi-pass membrane protein</topology>
    </subcellularLocation>
</comment>
<feature type="transmembrane region" description="Helical" evidence="6">
    <location>
        <begin position="502"/>
        <end position="529"/>
    </location>
</feature>
<feature type="transmembrane region" description="Helical" evidence="6">
    <location>
        <begin position="414"/>
        <end position="434"/>
    </location>
</feature>
<feature type="transmembrane region" description="Helical" evidence="6">
    <location>
        <begin position="446"/>
        <end position="465"/>
    </location>
</feature>
<dbReference type="Gene3D" id="1.20.1250.20">
    <property type="entry name" value="MFS general substrate transporter like domains"/>
    <property type="match status" value="1"/>
</dbReference>
<dbReference type="InterPro" id="IPR056555">
    <property type="entry name" value="NFD4_C"/>
</dbReference>
<keyword evidence="4 6" id="KW-0472">Membrane</keyword>
<evidence type="ECO:0000256" key="4">
    <source>
        <dbReference type="ARBA" id="ARBA00023136"/>
    </source>
</evidence>
<feature type="transmembrane region" description="Helical" evidence="6">
    <location>
        <begin position="233"/>
        <end position="254"/>
    </location>
</feature>
<feature type="domain" description="Nodulin-like" evidence="7">
    <location>
        <begin position="133"/>
        <end position="284"/>
    </location>
</feature>
<dbReference type="PANTHER" id="PTHR21576:SF154">
    <property type="entry name" value="OS04G0502800 PROTEIN"/>
    <property type="match status" value="1"/>
</dbReference>
<evidence type="ECO:0000256" key="5">
    <source>
        <dbReference type="ARBA" id="ARBA00044504"/>
    </source>
</evidence>
<accession>A0AAW2TI72</accession>
<evidence type="ECO:0000256" key="6">
    <source>
        <dbReference type="SAM" id="Phobius"/>
    </source>
</evidence>
<feature type="transmembrane region" description="Helical" evidence="6">
    <location>
        <begin position="549"/>
        <end position="570"/>
    </location>
</feature>
<name>A0AAW2TI72_SESRA</name>
<keyword evidence="2 6" id="KW-0812">Transmembrane</keyword>